<protein>
    <submittedName>
        <fullName evidence="1">Uncharacterized protein</fullName>
    </submittedName>
</protein>
<evidence type="ECO:0000313" key="1">
    <source>
        <dbReference type="EMBL" id="AON96497.1"/>
    </source>
</evidence>
<dbReference type="EMBL" id="KX607102">
    <property type="protein sequence ID" value="AON96497.1"/>
    <property type="molecule type" value="Genomic_DNA"/>
</dbReference>
<accession>A0A1C9EG82</accession>
<dbReference type="Proteomes" id="UP000225139">
    <property type="component" value="Segment"/>
</dbReference>
<proteinExistence type="predicted"/>
<reference evidence="1" key="1">
    <citation type="submission" date="2016-07" db="EMBL/GenBank/DDBJ databases">
        <authorList>
            <person name="Vestergaard G."/>
            <person name="Garrett R.A."/>
        </authorList>
    </citation>
    <scope>NUCLEOTIDE SEQUENCE [LARGE SCALE GENOMIC DNA]</scope>
    <source>
        <strain evidence="1">ATV.v1</strain>
    </source>
</reference>
<sequence length="211" mass="24513">MLELFRKKKVEPPKITVTLTDLMMFLPTLRKHVIPYQIKCDYCSGIVTDANGFVLYRRIPIPDAVLRALINFSNAIDQQLKDTIFYFSMAKREVIGRMVYKAKLNALKKGNTKNIQKITAELPRLLYRILYPYKATTSILYIDGAVYPDIVDFVALREEEKTYISNNFSFYLYADSSYVYAIMLTTREQILRIKTLLANRDVPLRSLDGQQ</sequence>
<name>A0A1C9EG82_ATV</name>
<organism evidence="1">
    <name type="scientific">Acidianus two-tailed phage variant 1</name>
    <dbReference type="NCBI Taxonomy" id="1898550"/>
    <lineage>
        <taxon>Viruses</taxon>
        <taxon>Viruses incertae sedis</taxon>
        <taxon>Bicaudaviridae</taxon>
        <taxon>Bicaudavirus</taxon>
        <taxon>Acidianus two-tailed virus</taxon>
    </lineage>
</organism>